<reference evidence="2" key="1">
    <citation type="journal article" date="2017" name="Nature">
        <title>The sunflower genome provides insights into oil metabolism, flowering and Asterid evolution.</title>
        <authorList>
            <person name="Badouin H."/>
            <person name="Gouzy J."/>
            <person name="Grassa C.J."/>
            <person name="Murat F."/>
            <person name="Staton S.E."/>
            <person name="Cottret L."/>
            <person name="Lelandais-Briere C."/>
            <person name="Owens G.L."/>
            <person name="Carrere S."/>
            <person name="Mayjonade B."/>
            <person name="Legrand L."/>
            <person name="Gill N."/>
            <person name="Kane N.C."/>
            <person name="Bowers J.E."/>
            <person name="Hubner S."/>
            <person name="Bellec A."/>
            <person name="Berard A."/>
            <person name="Berges H."/>
            <person name="Blanchet N."/>
            <person name="Boniface M.C."/>
            <person name="Brunel D."/>
            <person name="Catrice O."/>
            <person name="Chaidir N."/>
            <person name="Claudel C."/>
            <person name="Donnadieu C."/>
            <person name="Faraut T."/>
            <person name="Fievet G."/>
            <person name="Helmstetter N."/>
            <person name="King M."/>
            <person name="Knapp S.J."/>
            <person name="Lai Z."/>
            <person name="Le Paslier M.C."/>
            <person name="Lippi Y."/>
            <person name="Lorenzon L."/>
            <person name="Mandel J.R."/>
            <person name="Marage G."/>
            <person name="Marchand G."/>
            <person name="Marquand E."/>
            <person name="Bret-Mestries E."/>
            <person name="Morien E."/>
            <person name="Nambeesan S."/>
            <person name="Nguyen T."/>
            <person name="Pegot-Espagnet P."/>
            <person name="Pouilly N."/>
            <person name="Raftis F."/>
            <person name="Sallet E."/>
            <person name="Schiex T."/>
            <person name="Thomas J."/>
            <person name="Vandecasteele C."/>
            <person name="Vares D."/>
            <person name="Vear F."/>
            <person name="Vautrin S."/>
            <person name="Crespi M."/>
            <person name="Mangin B."/>
            <person name="Burke J.M."/>
            <person name="Salse J."/>
            <person name="Munos S."/>
            <person name="Vincourt P."/>
            <person name="Rieseberg L.H."/>
            <person name="Langlade N.B."/>
        </authorList>
    </citation>
    <scope>NUCLEOTIDE SEQUENCE [LARGE SCALE GENOMIC DNA]</scope>
    <source>
        <strain evidence="2">cv. SF193</strain>
    </source>
</reference>
<keyword evidence="2" id="KW-1185">Reference proteome</keyword>
<dbReference type="EMBL" id="CM007900">
    <property type="protein sequence ID" value="OTG07246.1"/>
    <property type="molecule type" value="Genomic_DNA"/>
</dbReference>
<sequence>MEKNNKNARKPHKLICSRKEKITRDKKNCVCVCERERERERERREGVSGKGN</sequence>
<evidence type="ECO:0000313" key="1">
    <source>
        <dbReference type="EMBL" id="OTG07246.1"/>
    </source>
</evidence>
<dbReference type="Proteomes" id="UP000215914">
    <property type="component" value="Chromosome 11"/>
</dbReference>
<dbReference type="AlphaFoldDB" id="A0A251T9N5"/>
<evidence type="ECO:0000313" key="2">
    <source>
        <dbReference type="Proteomes" id="UP000215914"/>
    </source>
</evidence>
<gene>
    <name evidence="1" type="ORF">HannXRQ_Chr11g0328231</name>
</gene>
<proteinExistence type="predicted"/>
<name>A0A251T9N5_HELAN</name>
<dbReference type="InParanoid" id="A0A251T9N5"/>
<organism evidence="1 2">
    <name type="scientific">Helianthus annuus</name>
    <name type="common">Common sunflower</name>
    <dbReference type="NCBI Taxonomy" id="4232"/>
    <lineage>
        <taxon>Eukaryota</taxon>
        <taxon>Viridiplantae</taxon>
        <taxon>Streptophyta</taxon>
        <taxon>Embryophyta</taxon>
        <taxon>Tracheophyta</taxon>
        <taxon>Spermatophyta</taxon>
        <taxon>Magnoliopsida</taxon>
        <taxon>eudicotyledons</taxon>
        <taxon>Gunneridae</taxon>
        <taxon>Pentapetalae</taxon>
        <taxon>asterids</taxon>
        <taxon>campanulids</taxon>
        <taxon>Asterales</taxon>
        <taxon>Asteraceae</taxon>
        <taxon>Asteroideae</taxon>
        <taxon>Heliantheae alliance</taxon>
        <taxon>Heliantheae</taxon>
        <taxon>Helianthus</taxon>
    </lineage>
</organism>
<protein>
    <submittedName>
        <fullName evidence="1">Uncharacterized protein</fullName>
    </submittedName>
</protein>
<accession>A0A251T9N5</accession>